<dbReference type="InParanoid" id="B5YLM8"/>
<feature type="coiled-coil region" evidence="1">
    <location>
        <begin position="204"/>
        <end position="231"/>
    </location>
</feature>
<feature type="transmembrane region" description="Helical" evidence="2">
    <location>
        <begin position="389"/>
        <end position="409"/>
    </location>
</feature>
<dbReference type="Gene3D" id="1.25.40.10">
    <property type="entry name" value="Tetratricopeptide repeat domain"/>
    <property type="match status" value="1"/>
</dbReference>
<sequence length="420" mass="48255">MNNVDIDVDGTPFSVLMDRAVKLKSSQLSSQRSKWDSYPSFYQNTVFPREEAVDEARGLDFNDRLASATRLKDEGNSSFRDGNLDEALVKYESALAVFRYLVNINPSWKNEGIKDDFISEVSYQCKDDEESDKLNKFLVKCYNNIALVSNKRRDFQLALQACDCAIAVDKRCDKSYFLRAQARIAPLSSGSVEQELALADLQTSVKMNDQNKEARKLLHSLRDEIKSQRVRDKQSFSGLFDRGEVYDNKDLQEEKETRQKSKVKEAIESNHRDIILGKQLAQMYDERGMEIEKVRVEQSLQREIRAHDEYTDLNNVNFREPTEKMVQDAKSMGVDLSDPQTAEMLEQMQKARMSGTSLNDIDAVVLEKNPNNIVSRFARFIKSRRQTNFATVRGLFLICFVAFVVNRIVSTLDLPHFTLQ</sequence>
<dbReference type="RefSeq" id="XP_002295391.1">
    <property type="nucleotide sequence ID" value="XM_002295355.1"/>
</dbReference>
<dbReference type="OMA" id="QHEQGAC"/>
<name>B5YLM8_THAPS</name>
<evidence type="ECO:0000256" key="2">
    <source>
        <dbReference type="SAM" id="Phobius"/>
    </source>
</evidence>
<dbReference type="AlphaFoldDB" id="B5YLM8"/>
<evidence type="ECO:0000313" key="4">
    <source>
        <dbReference type="Proteomes" id="UP000001449"/>
    </source>
</evidence>
<proteinExistence type="predicted"/>
<dbReference type="GeneID" id="7444243"/>
<dbReference type="Proteomes" id="UP000001449">
    <property type="component" value="Chromosome 18"/>
</dbReference>
<reference evidence="3 4" key="1">
    <citation type="journal article" date="2004" name="Science">
        <title>The genome of the diatom Thalassiosira pseudonana: ecology, evolution, and metabolism.</title>
        <authorList>
            <person name="Armbrust E.V."/>
            <person name="Berges J.A."/>
            <person name="Bowler C."/>
            <person name="Green B.R."/>
            <person name="Martinez D."/>
            <person name="Putnam N.H."/>
            <person name="Zhou S."/>
            <person name="Allen A.E."/>
            <person name="Apt K.E."/>
            <person name="Bechner M."/>
            <person name="Brzezinski M.A."/>
            <person name="Chaal B.K."/>
            <person name="Chiovitti A."/>
            <person name="Davis A.K."/>
            <person name="Demarest M.S."/>
            <person name="Detter J.C."/>
            <person name="Glavina T."/>
            <person name="Goodstein D."/>
            <person name="Hadi M.Z."/>
            <person name="Hellsten U."/>
            <person name="Hildebrand M."/>
            <person name="Jenkins B.D."/>
            <person name="Jurka J."/>
            <person name="Kapitonov V.V."/>
            <person name="Kroger N."/>
            <person name="Lau W.W."/>
            <person name="Lane T.W."/>
            <person name="Larimer F.W."/>
            <person name="Lippmeier J.C."/>
            <person name="Lucas S."/>
            <person name="Medina M."/>
            <person name="Montsant A."/>
            <person name="Obornik M."/>
            <person name="Parker M.S."/>
            <person name="Palenik B."/>
            <person name="Pazour G.J."/>
            <person name="Richardson P.M."/>
            <person name="Rynearson T.A."/>
            <person name="Saito M.A."/>
            <person name="Schwartz D.C."/>
            <person name="Thamatrakoln K."/>
            <person name="Valentin K."/>
            <person name="Vardi A."/>
            <person name="Wilkerson F.P."/>
            <person name="Rokhsar D.S."/>
        </authorList>
    </citation>
    <scope>NUCLEOTIDE SEQUENCE [LARGE SCALE GENOMIC DNA]</scope>
    <source>
        <strain evidence="3 4">CCMP1335</strain>
    </source>
</reference>
<dbReference type="PANTHER" id="PTHR46014:SF1">
    <property type="entry name" value="TETRATRICOPEPTIDE REPEAT PROTEIN 1"/>
    <property type="match status" value="1"/>
</dbReference>
<dbReference type="eggNOG" id="KOG0543">
    <property type="taxonomic scope" value="Eukaryota"/>
</dbReference>
<evidence type="ECO:0000256" key="1">
    <source>
        <dbReference type="SAM" id="Coils"/>
    </source>
</evidence>
<accession>B5YLM8</accession>
<keyword evidence="2" id="KW-0812">Transmembrane</keyword>
<dbReference type="PaxDb" id="35128-Thaps10835"/>
<dbReference type="InterPro" id="IPR019734">
    <property type="entry name" value="TPR_rpt"/>
</dbReference>
<dbReference type="KEGG" id="tps:THAPS_10835"/>
<evidence type="ECO:0000313" key="3">
    <source>
        <dbReference type="EMBL" id="ACI64108.1"/>
    </source>
</evidence>
<keyword evidence="2" id="KW-1133">Transmembrane helix</keyword>
<dbReference type="InterPro" id="IPR011990">
    <property type="entry name" value="TPR-like_helical_dom_sf"/>
</dbReference>
<keyword evidence="1" id="KW-0175">Coiled coil</keyword>
<dbReference type="HOGENOM" id="CLU_659718_0_0_1"/>
<dbReference type="PANTHER" id="PTHR46014">
    <property type="entry name" value="TETRATRICOPEPTIDE REPEAT PROTEIN 1"/>
    <property type="match status" value="1"/>
</dbReference>
<organism evidence="3 4">
    <name type="scientific">Thalassiosira pseudonana</name>
    <name type="common">Marine diatom</name>
    <name type="synonym">Cyclotella nana</name>
    <dbReference type="NCBI Taxonomy" id="35128"/>
    <lineage>
        <taxon>Eukaryota</taxon>
        <taxon>Sar</taxon>
        <taxon>Stramenopiles</taxon>
        <taxon>Ochrophyta</taxon>
        <taxon>Bacillariophyta</taxon>
        <taxon>Coscinodiscophyceae</taxon>
        <taxon>Thalassiosirophycidae</taxon>
        <taxon>Thalassiosirales</taxon>
        <taxon>Thalassiosiraceae</taxon>
        <taxon>Thalassiosira</taxon>
    </lineage>
</organism>
<dbReference type="STRING" id="35128.B5YLM8"/>
<dbReference type="InterPro" id="IPR052769">
    <property type="entry name" value="TPR_domain_protein"/>
</dbReference>
<dbReference type="EMBL" id="CP001159">
    <property type="protein sequence ID" value="ACI64108.1"/>
    <property type="molecule type" value="Genomic_DNA"/>
</dbReference>
<protein>
    <submittedName>
        <fullName evidence="3">Uncharacterized protein</fullName>
    </submittedName>
</protein>
<dbReference type="SMART" id="SM00028">
    <property type="entry name" value="TPR"/>
    <property type="match status" value="2"/>
</dbReference>
<dbReference type="SUPFAM" id="SSF48452">
    <property type="entry name" value="TPR-like"/>
    <property type="match status" value="1"/>
</dbReference>
<reference evidence="3 4" key="2">
    <citation type="journal article" date="2008" name="Nature">
        <title>The Phaeodactylum genome reveals the evolutionary history of diatom genomes.</title>
        <authorList>
            <person name="Bowler C."/>
            <person name="Allen A.E."/>
            <person name="Badger J.H."/>
            <person name="Grimwood J."/>
            <person name="Jabbari K."/>
            <person name="Kuo A."/>
            <person name="Maheswari U."/>
            <person name="Martens C."/>
            <person name="Maumus F."/>
            <person name="Otillar R.P."/>
            <person name="Rayko E."/>
            <person name="Salamov A."/>
            <person name="Vandepoele K."/>
            <person name="Beszteri B."/>
            <person name="Gruber A."/>
            <person name="Heijde M."/>
            <person name="Katinka M."/>
            <person name="Mock T."/>
            <person name="Valentin K."/>
            <person name="Verret F."/>
            <person name="Berges J.A."/>
            <person name="Brownlee C."/>
            <person name="Cadoret J.P."/>
            <person name="Chiovitti A."/>
            <person name="Choi C.J."/>
            <person name="Coesel S."/>
            <person name="De Martino A."/>
            <person name="Detter J.C."/>
            <person name="Durkin C."/>
            <person name="Falciatore A."/>
            <person name="Fournet J."/>
            <person name="Haruta M."/>
            <person name="Huysman M.J."/>
            <person name="Jenkins B.D."/>
            <person name="Jiroutova K."/>
            <person name="Jorgensen R.E."/>
            <person name="Joubert Y."/>
            <person name="Kaplan A."/>
            <person name="Kroger N."/>
            <person name="Kroth P.G."/>
            <person name="La Roche J."/>
            <person name="Lindquist E."/>
            <person name="Lommer M."/>
            <person name="Martin-Jezequel V."/>
            <person name="Lopez P.J."/>
            <person name="Lucas S."/>
            <person name="Mangogna M."/>
            <person name="McGinnis K."/>
            <person name="Medlin L.K."/>
            <person name="Montsant A."/>
            <person name="Oudot-Le Secq M.P."/>
            <person name="Napoli C."/>
            <person name="Obornik M."/>
            <person name="Parker M.S."/>
            <person name="Petit J.L."/>
            <person name="Porcel B.M."/>
            <person name="Poulsen N."/>
            <person name="Robison M."/>
            <person name="Rychlewski L."/>
            <person name="Rynearson T.A."/>
            <person name="Schmutz J."/>
            <person name="Shapiro H."/>
            <person name="Siaut M."/>
            <person name="Stanley M."/>
            <person name="Sussman M.R."/>
            <person name="Taylor A.R."/>
            <person name="Vardi A."/>
            <person name="von Dassow P."/>
            <person name="Vyverman W."/>
            <person name="Willis A."/>
            <person name="Wyrwicz L.S."/>
            <person name="Rokhsar D.S."/>
            <person name="Weissenbach J."/>
            <person name="Armbrust E.V."/>
            <person name="Green B.R."/>
            <person name="Van de Peer Y."/>
            <person name="Grigoriev I.V."/>
        </authorList>
    </citation>
    <scope>NUCLEOTIDE SEQUENCE [LARGE SCALE GENOMIC DNA]</scope>
    <source>
        <strain evidence="3 4">CCMP1335</strain>
    </source>
</reference>
<keyword evidence="2" id="KW-0472">Membrane</keyword>
<keyword evidence="4" id="KW-1185">Reference proteome</keyword>
<gene>
    <name evidence="3" type="ORF">THAPS_10835</name>
</gene>